<feature type="chain" id="PRO_5046456973" description="Type 4 fimbrial biogenesis protein PilX N-terminal domain-containing protein" evidence="1">
    <location>
        <begin position="21"/>
        <end position="153"/>
    </location>
</feature>
<gene>
    <name evidence="2" type="ORF">GCM10011382_32400</name>
</gene>
<proteinExistence type="predicted"/>
<name>A0ABQ1PLQ4_9GAMM</name>
<evidence type="ECO:0000256" key="1">
    <source>
        <dbReference type="SAM" id="SignalP"/>
    </source>
</evidence>
<sequence>MVLLASALVMAMMGMQTALVDERLAGNFRAATQAQMRAEMAASAGLAEFDVLNWEGVPTIDTSQSVSFNDYANHPKATRVAHHCPQNACFYLPVMYQSEPWVMALGAILVNDATVIAQSWPLFVRLEDVAEVDTGLGAEPETELATKTAVVWQ</sequence>
<keyword evidence="1" id="KW-0732">Signal</keyword>
<comment type="caution">
    <text evidence="2">The sequence shown here is derived from an EMBL/GenBank/DDBJ whole genome shotgun (WGS) entry which is preliminary data.</text>
</comment>
<keyword evidence="3" id="KW-1185">Reference proteome</keyword>
<organism evidence="2 3">
    <name type="scientific">Vreelandella lutescens</name>
    <dbReference type="NCBI Taxonomy" id="1602943"/>
    <lineage>
        <taxon>Bacteria</taxon>
        <taxon>Pseudomonadati</taxon>
        <taxon>Pseudomonadota</taxon>
        <taxon>Gammaproteobacteria</taxon>
        <taxon>Oceanospirillales</taxon>
        <taxon>Halomonadaceae</taxon>
        <taxon>Vreelandella</taxon>
    </lineage>
</organism>
<feature type="signal peptide" evidence="1">
    <location>
        <begin position="1"/>
        <end position="20"/>
    </location>
</feature>
<evidence type="ECO:0008006" key="4">
    <source>
        <dbReference type="Google" id="ProtNLM"/>
    </source>
</evidence>
<evidence type="ECO:0000313" key="2">
    <source>
        <dbReference type="EMBL" id="GGC99424.1"/>
    </source>
</evidence>
<reference evidence="3" key="1">
    <citation type="journal article" date="2019" name="Int. J. Syst. Evol. Microbiol.">
        <title>The Global Catalogue of Microorganisms (GCM) 10K type strain sequencing project: providing services to taxonomists for standard genome sequencing and annotation.</title>
        <authorList>
            <consortium name="The Broad Institute Genomics Platform"/>
            <consortium name="The Broad Institute Genome Sequencing Center for Infectious Disease"/>
            <person name="Wu L."/>
            <person name="Ma J."/>
        </authorList>
    </citation>
    <scope>NUCLEOTIDE SEQUENCE [LARGE SCALE GENOMIC DNA]</scope>
    <source>
        <strain evidence="3">CGMCC 1.15122</strain>
    </source>
</reference>
<dbReference type="Proteomes" id="UP000597301">
    <property type="component" value="Unassembled WGS sequence"/>
</dbReference>
<accession>A0ABQ1PLQ4</accession>
<dbReference type="EMBL" id="BMHM01000008">
    <property type="protein sequence ID" value="GGC99424.1"/>
    <property type="molecule type" value="Genomic_DNA"/>
</dbReference>
<protein>
    <recommendedName>
        <fullName evidence="4">Type 4 fimbrial biogenesis protein PilX N-terminal domain-containing protein</fullName>
    </recommendedName>
</protein>
<evidence type="ECO:0000313" key="3">
    <source>
        <dbReference type="Proteomes" id="UP000597301"/>
    </source>
</evidence>